<keyword evidence="3" id="KW-1185">Reference proteome</keyword>
<dbReference type="Proteomes" id="UP001498398">
    <property type="component" value="Unassembled WGS sequence"/>
</dbReference>
<feature type="compositionally biased region" description="Polar residues" evidence="1">
    <location>
        <begin position="1"/>
        <end position="16"/>
    </location>
</feature>
<reference evidence="2 3" key="1">
    <citation type="submission" date="2024-01" db="EMBL/GenBank/DDBJ databases">
        <title>A draft genome for the cacao thread blight pathogen Marasmiellus scandens.</title>
        <authorList>
            <person name="Baruah I.K."/>
            <person name="Leung J."/>
            <person name="Bukari Y."/>
            <person name="Amoako-Attah I."/>
            <person name="Meinhardt L.W."/>
            <person name="Bailey B.A."/>
            <person name="Cohen S.P."/>
        </authorList>
    </citation>
    <scope>NUCLEOTIDE SEQUENCE [LARGE SCALE GENOMIC DNA]</scope>
    <source>
        <strain evidence="2 3">GH-19</strain>
    </source>
</reference>
<evidence type="ECO:0000313" key="3">
    <source>
        <dbReference type="Proteomes" id="UP001498398"/>
    </source>
</evidence>
<accession>A0ABR1K204</accession>
<evidence type="ECO:0000313" key="2">
    <source>
        <dbReference type="EMBL" id="KAK7470888.1"/>
    </source>
</evidence>
<proteinExistence type="predicted"/>
<comment type="caution">
    <text evidence="2">The sequence shown here is derived from an EMBL/GenBank/DDBJ whole genome shotgun (WGS) entry which is preliminary data.</text>
</comment>
<feature type="region of interest" description="Disordered" evidence="1">
    <location>
        <begin position="1"/>
        <end position="39"/>
    </location>
</feature>
<dbReference type="EMBL" id="JBANRG010000002">
    <property type="protein sequence ID" value="KAK7470888.1"/>
    <property type="molecule type" value="Genomic_DNA"/>
</dbReference>
<protein>
    <submittedName>
        <fullName evidence="2">Uncharacterized protein</fullName>
    </submittedName>
</protein>
<organism evidence="2 3">
    <name type="scientific">Marasmiellus scandens</name>
    <dbReference type="NCBI Taxonomy" id="2682957"/>
    <lineage>
        <taxon>Eukaryota</taxon>
        <taxon>Fungi</taxon>
        <taxon>Dikarya</taxon>
        <taxon>Basidiomycota</taxon>
        <taxon>Agaricomycotina</taxon>
        <taxon>Agaricomycetes</taxon>
        <taxon>Agaricomycetidae</taxon>
        <taxon>Agaricales</taxon>
        <taxon>Marasmiineae</taxon>
        <taxon>Omphalotaceae</taxon>
        <taxon>Marasmiellus</taxon>
    </lineage>
</organism>
<evidence type="ECO:0000256" key="1">
    <source>
        <dbReference type="SAM" id="MobiDB-lite"/>
    </source>
</evidence>
<feature type="compositionally biased region" description="Low complexity" evidence="1">
    <location>
        <begin position="24"/>
        <end position="39"/>
    </location>
</feature>
<name>A0ABR1K204_9AGAR</name>
<sequence>MSSRVTKVLRQASSHSRQFRRHASSSSPSTKPKPTYSLPPEKMRALISLYHQADTFVTKENLSQRIDDAFASPGAGAALPPDVPAWKDLYEEVRKQRVAPKYSEWESERTHAKLAVTPQGGSWSGMLSTRDQKVVEALYGVDMSDASARAMPGLEVLEEYSGSNEDDSGDIFNKEIEDDVKRRMQYSS</sequence>
<gene>
    <name evidence="2" type="ORF">VKT23_002304</name>
</gene>